<feature type="region of interest" description="Disordered" evidence="1">
    <location>
        <begin position="78"/>
        <end position="132"/>
    </location>
</feature>
<gene>
    <name evidence="3" type="ORF">GGR37_003550</name>
</gene>
<reference evidence="3 4" key="1">
    <citation type="submission" date="2020-08" db="EMBL/GenBank/DDBJ databases">
        <title>Genomic Encyclopedia of Type Strains, Phase IV (KMG-IV): sequencing the most valuable type-strain genomes for metagenomic binning, comparative biology and taxonomic classification.</title>
        <authorList>
            <person name="Goeker M."/>
        </authorList>
    </citation>
    <scope>NUCLEOTIDE SEQUENCE [LARGE SCALE GENOMIC DNA]</scope>
    <source>
        <strain evidence="3 4">DSM 17507</strain>
    </source>
</reference>
<proteinExistence type="predicted"/>
<evidence type="ECO:0000256" key="2">
    <source>
        <dbReference type="SAM" id="Phobius"/>
    </source>
</evidence>
<keyword evidence="4" id="KW-1185">Reference proteome</keyword>
<keyword evidence="2" id="KW-0472">Membrane</keyword>
<keyword evidence="3" id="KW-0131">Cell cycle</keyword>
<dbReference type="EMBL" id="JACHOA010000007">
    <property type="protein sequence ID" value="MBB4615260.1"/>
    <property type="molecule type" value="Genomic_DNA"/>
</dbReference>
<feature type="transmembrane region" description="Helical" evidence="2">
    <location>
        <begin position="43"/>
        <end position="64"/>
    </location>
</feature>
<sequence length="132" mass="13439">MAMFGFPAARPAPPPTEAEMAAASALAHVPPTTRELRAQAVHRLQVGLFGLAGMLLLVSLANVIMDRAKYIDASAVNTAAPAAQASETSAKDPLADMGVAPQLPVTAKEKPTVSISPAPPPAAPPTVNAPEN</sequence>
<feature type="compositionally biased region" description="Low complexity" evidence="1">
    <location>
        <begin position="78"/>
        <end position="88"/>
    </location>
</feature>
<dbReference type="OrthoDB" id="7509339at2"/>
<dbReference type="GO" id="GO:0051301">
    <property type="term" value="P:cell division"/>
    <property type="evidence" value="ECO:0007669"/>
    <property type="project" value="UniProtKB-KW"/>
</dbReference>
<keyword evidence="3" id="KW-0132">Cell division</keyword>
<accession>A0A7W7EXE7</accession>
<evidence type="ECO:0000313" key="4">
    <source>
        <dbReference type="Proteomes" id="UP000538566"/>
    </source>
</evidence>
<organism evidence="3 4">
    <name type="scientific">Novosphingobium taihuense</name>
    <dbReference type="NCBI Taxonomy" id="260085"/>
    <lineage>
        <taxon>Bacteria</taxon>
        <taxon>Pseudomonadati</taxon>
        <taxon>Pseudomonadota</taxon>
        <taxon>Alphaproteobacteria</taxon>
        <taxon>Sphingomonadales</taxon>
        <taxon>Sphingomonadaceae</taxon>
        <taxon>Novosphingobium</taxon>
    </lineage>
</organism>
<protein>
    <submittedName>
        <fullName evidence="3">Septal ring-binding cell division protein DamX</fullName>
    </submittedName>
</protein>
<evidence type="ECO:0000313" key="3">
    <source>
        <dbReference type="EMBL" id="MBB4615260.1"/>
    </source>
</evidence>
<evidence type="ECO:0000256" key="1">
    <source>
        <dbReference type="SAM" id="MobiDB-lite"/>
    </source>
</evidence>
<dbReference type="RefSeq" id="WP_144906674.1">
    <property type="nucleotide sequence ID" value="NZ_JACHOA010000007.1"/>
</dbReference>
<dbReference type="AlphaFoldDB" id="A0A7W7EXE7"/>
<keyword evidence="2" id="KW-1133">Transmembrane helix</keyword>
<name>A0A7W7EXE7_9SPHN</name>
<comment type="caution">
    <text evidence="3">The sequence shown here is derived from an EMBL/GenBank/DDBJ whole genome shotgun (WGS) entry which is preliminary data.</text>
</comment>
<keyword evidence="2" id="KW-0812">Transmembrane</keyword>
<dbReference type="Proteomes" id="UP000538566">
    <property type="component" value="Unassembled WGS sequence"/>
</dbReference>